<dbReference type="HAMAP" id="MF_00109">
    <property type="entry name" value="Shikimate_kinase"/>
    <property type="match status" value="1"/>
</dbReference>
<dbReference type="PRINTS" id="PR01100">
    <property type="entry name" value="SHIKIMTKNASE"/>
</dbReference>
<reference evidence="12 13" key="1">
    <citation type="submission" date="2016-09" db="EMBL/GenBank/DDBJ databases">
        <title>Draft genome sequence for the type strain of Vulcanibacillus modesticaldus BR, a strictly anaerobic, moderately thermophilic, and nitrate-reducing bacterium from deep sea-hydrothermal vents of the Mid-Atlantic Ridge.</title>
        <authorList>
            <person name="Abin C.A."/>
            <person name="Hollibaugh J.T."/>
        </authorList>
    </citation>
    <scope>NUCLEOTIDE SEQUENCE [LARGE SCALE GENOMIC DNA]</scope>
    <source>
        <strain evidence="12 13">BR</strain>
    </source>
</reference>
<dbReference type="CDD" id="cd00464">
    <property type="entry name" value="SK"/>
    <property type="match status" value="1"/>
</dbReference>
<evidence type="ECO:0000313" key="13">
    <source>
        <dbReference type="Proteomes" id="UP000243739"/>
    </source>
</evidence>
<dbReference type="GO" id="GO:0005524">
    <property type="term" value="F:ATP binding"/>
    <property type="evidence" value="ECO:0007669"/>
    <property type="project" value="UniProtKB-UniRule"/>
</dbReference>
<evidence type="ECO:0000256" key="10">
    <source>
        <dbReference type="ARBA" id="ARBA00048567"/>
    </source>
</evidence>
<dbReference type="PANTHER" id="PTHR21087:SF16">
    <property type="entry name" value="SHIKIMATE KINASE 1, CHLOROPLASTIC"/>
    <property type="match status" value="1"/>
</dbReference>
<name>A0A1D2YV73_9BACI</name>
<evidence type="ECO:0000256" key="1">
    <source>
        <dbReference type="ARBA" id="ARBA00004842"/>
    </source>
</evidence>
<accession>A0A1D2YV73</accession>
<feature type="binding site" evidence="11">
    <location>
        <position position="19"/>
    </location>
    <ligand>
        <name>Mg(2+)</name>
        <dbReference type="ChEBI" id="CHEBI:18420"/>
    </ligand>
</feature>
<keyword evidence="5 11" id="KW-0808">Transferase</keyword>
<dbReference type="Pfam" id="PF01202">
    <property type="entry name" value="SKI"/>
    <property type="match status" value="1"/>
</dbReference>
<keyword evidence="7 11" id="KW-0418">Kinase</keyword>
<dbReference type="STRING" id="337097.BHF71_08270"/>
<dbReference type="Gene3D" id="3.40.50.300">
    <property type="entry name" value="P-loop containing nucleotide triphosphate hydrolases"/>
    <property type="match status" value="1"/>
</dbReference>
<feature type="binding site" evidence="11">
    <location>
        <position position="141"/>
    </location>
    <ligand>
        <name>substrate</name>
    </ligand>
</feature>
<keyword evidence="11" id="KW-0460">Magnesium</keyword>
<evidence type="ECO:0000256" key="6">
    <source>
        <dbReference type="ARBA" id="ARBA00022741"/>
    </source>
</evidence>
<comment type="caution">
    <text evidence="12">The sequence shown here is derived from an EMBL/GenBank/DDBJ whole genome shotgun (WGS) entry which is preliminary data.</text>
</comment>
<comment type="cofactor">
    <cofactor evidence="11">
        <name>Mg(2+)</name>
        <dbReference type="ChEBI" id="CHEBI:18420"/>
    </cofactor>
    <text evidence="11">Binds 1 Mg(2+) ion per subunit.</text>
</comment>
<dbReference type="GO" id="GO:0004765">
    <property type="term" value="F:shikimate kinase activity"/>
    <property type="evidence" value="ECO:0007669"/>
    <property type="project" value="UniProtKB-UniRule"/>
</dbReference>
<comment type="function">
    <text evidence="11">Catalyzes the specific phosphorylation of the 3-hydroxyl group of shikimic acid using ATP as a cosubstrate.</text>
</comment>
<evidence type="ECO:0000256" key="11">
    <source>
        <dbReference type="HAMAP-Rule" id="MF_00109"/>
    </source>
</evidence>
<dbReference type="GO" id="GO:0008652">
    <property type="term" value="P:amino acid biosynthetic process"/>
    <property type="evidence" value="ECO:0007669"/>
    <property type="project" value="UniProtKB-KW"/>
</dbReference>
<dbReference type="SUPFAM" id="SSF52540">
    <property type="entry name" value="P-loop containing nucleoside triphosphate hydrolases"/>
    <property type="match status" value="1"/>
</dbReference>
<dbReference type="RefSeq" id="WP_069656530.1">
    <property type="nucleotide sequence ID" value="NZ_MIJF01000018.1"/>
</dbReference>
<dbReference type="UniPathway" id="UPA00053">
    <property type="reaction ID" value="UER00088"/>
</dbReference>
<comment type="subcellular location">
    <subcellularLocation>
        <location evidence="11">Cytoplasm</location>
    </subcellularLocation>
</comment>
<dbReference type="PANTHER" id="PTHR21087">
    <property type="entry name" value="SHIKIMATE KINASE"/>
    <property type="match status" value="1"/>
</dbReference>
<feature type="binding site" evidence="11">
    <location>
        <position position="84"/>
    </location>
    <ligand>
        <name>substrate</name>
    </ligand>
</feature>
<dbReference type="GO" id="GO:0009073">
    <property type="term" value="P:aromatic amino acid family biosynthetic process"/>
    <property type="evidence" value="ECO:0007669"/>
    <property type="project" value="UniProtKB-KW"/>
</dbReference>
<evidence type="ECO:0000313" key="12">
    <source>
        <dbReference type="EMBL" id="OEF99608.1"/>
    </source>
</evidence>
<evidence type="ECO:0000256" key="5">
    <source>
        <dbReference type="ARBA" id="ARBA00022679"/>
    </source>
</evidence>
<dbReference type="AlphaFoldDB" id="A0A1D2YV73"/>
<organism evidence="12 13">
    <name type="scientific">Vulcanibacillus modesticaldus</name>
    <dbReference type="NCBI Taxonomy" id="337097"/>
    <lineage>
        <taxon>Bacteria</taxon>
        <taxon>Bacillati</taxon>
        <taxon>Bacillota</taxon>
        <taxon>Bacilli</taxon>
        <taxon>Bacillales</taxon>
        <taxon>Bacillaceae</taxon>
        <taxon>Vulcanibacillus</taxon>
    </lineage>
</organism>
<keyword evidence="8 11" id="KW-0067">ATP-binding</keyword>
<proteinExistence type="inferred from homology"/>
<dbReference type="GO" id="GO:0009423">
    <property type="term" value="P:chorismate biosynthetic process"/>
    <property type="evidence" value="ECO:0007669"/>
    <property type="project" value="UniProtKB-UniRule"/>
</dbReference>
<comment type="pathway">
    <text evidence="1 11">Metabolic intermediate biosynthesis; chorismate biosynthesis; chorismate from D-erythrose 4-phosphate and phosphoenolpyruvate: step 5/7.</text>
</comment>
<comment type="similarity">
    <text evidence="2 11">Belongs to the shikimate kinase family.</text>
</comment>
<dbReference type="InterPro" id="IPR000623">
    <property type="entry name" value="Shikimate_kinase/TSH1"/>
</dbReference>
<keyword evidence="9 11" id="KW-0057">Aromatic amino acid biosynthesis</keyword>
<evidence type="ECO:0000256" key="3">
    <source>
        <dbReference type="ARBA" id="ARBA00012154"/>
    </source>
</evidence>
<comment type="caution">
    <text evidence="11">Lacks conserved residue(s) required for the propagation of feature annotation.</text>
</comment>
<feature type="binding site" evidence="11">
    <location>
        <begin position="15"/>
        <end position="20"/>
    </location>
    <ligand>
        <name>ATP</name>
        <dbReference type="ChEBI" id="CHEBI:30616"/>
    </ligand>
</feature>
<dbReference type="Proteomes" id="UP000243739">
    <property type="component" value="Unassembled WGS sequence"/>
</dbReference>
<evidence type="ECO:0000256" key="8">
    <source>
        <dbReference type="ARBA" id="ARBA00022840"/>
    </source>
</evidence>
<dbReference type="OrthoDB" id="9800332at2"/>
<feature type="binding site" evidence="11">
    <location>
        <position position="121"/>
    </location>
    <ligand>
        <name>ATP</name>
        <dbReference type="ChEBI" id="CHEBI:30616"/>
    </ligand>
</feature>
<evidence type="ECO:0000256" key="7">
    <source>
        <dbReference type="ARBA" id="ARBA00022777"/>
    </source>
</evidence>
<gene>
    <name evidence="11" type="primary">aroK</name>
    <name evidence="12" type="ORF">BHF71_08270</name>
</gene>
<feature type="binding site" evidence="11">
    <location>
        <position position="37"/>
    </location>
    <ligand>
        <name>substrate</name>
    </ligand>
</feature>
<dbReference type="PROSITE" id="PS01128">
    <property type="entry name" value="SHIKIMATE_KINASE"/>
    <property type="match status" value="1"/>
</dbReference>
<comment type="subunit">
    <text evidence="11">Monomer.</text>
</comment>
<dbReference type="InterPro" id="IPR031322">
    <property type="entry name" value="Shikimate/glucono_kinase"/>
</dbReference>
<keyword evidence="4 11" id="KW-0028">Amino-acid biosynthesis</keyword>
<evidence type="ECO:0000256" key="4">
    <source>
        <dbReference type="ARBA" id="ARBA00022605"/>
    </source>
</evidence>
<keyword evidence="11" id="KW-0479">Metal-binding</keyword>
<dbReference type="InterPro" id="IPR023000">
    <property type="entry name" value="Shikimate_kinase_CS"/>
</dbReference>
<dbReference type="GO" id="GO:0000287">
    <property type="term" value="F:magnesium ion binding"/>
    <property type="evidence" value="ECO:0007669"/>
    <property type="project" value="UniProtKB-UniRule"/>
</dbReference>
<feature type="binding site" evidence="11">
    <location>
        <position position="61"/>
    </location>
    <ligand>
        <name>substrate</name>
    </ligand>
</feature>
<evidence type="ECO:0000256" key="9">
    <source>
        <dbReference type="ARBA" id="ARBA00023141"/>
    </source>
</evidence>
<sequence length="171" mass="19417">MKNIDKHIILIGFMGSGKSSVGRELAKRLNVKHFDTDEEIEKSEQLSVKEIFETKGEQYFRQLEKKIFELTIKASLPAVISTGGGLVLSKNNRELMKDSYVIFLDTSANEIYNRLKDNKDRPLLNNGKELTTTITDILGERQKIYQQIADLTVGTDGKQIEQIVDQILSKL</sequence>
<dbReference type="InterPro" id="IPR027417">
    <property type="entry name" value="P-loop_NTPase"/>
</dbReference>
<dbReference type="EMBL" id="MIJF01000018">
    <property type="protein sequence ID" value="OEF99608.1"/>
    <property type="molecule type" value="Genomic_DNA"/>
</dbReference>
<dbReference type="GO" id="GO:0005829">
    <property type="term" value="C:cytosol"/>
    <property type="evidence" value="ECO:0007669"/>
    <property type="project" value="TreeGrafter"/>
</dbReference>
<evidence type="ECO:0000256" key="2">
    <source>
        <dbReference type="ARBA" id="ARBA00006997"/>
    </source>
</evidence>
<keyword evidence="11" id="KW-0963">Cytoplasm</keyword>
<protein>
    <recommendedName>
        <fullName evidence="3 11">Shikimate kinase</fullName>
        <shortName evidence="11">SK</shortName>
        <ecNumber evidence="3 11">2.7.1.71</ecNumber>
    </recommendedName>
</protein>
<keyword evidence="6 11" id="KW-0547">Nucleotide-binding</keyword>
<comment type="catalytic activity">
    <reaction evidence="10 11">
        <text>shikimate + ATP = 3-phosphoshikimate + ADP + H(+)</text>
        <dbReference type="Rhea" id="RHEA:13121"/>
        <dbReference type="ChEBI" id="CHEBI:15378"/>
        <dbReference type="ChEBI" id="CHEBI:30616"/>
        <dbReference type="ChEBI" id="CHEBI:36208"/>
        <dbReference type="ChEBI" id="CHEBI:145989"/>
        <dbReference type="ChEBI" id="CHEBI:456216"/>
        <dbReference type="EC" id="2.7.1.71"/>
    </reaction>
</comment>
<keyword evidence="13" id="KW-1185">Reference proteome</keyword>
<dbReference type="EC" id="2.7.1.71" evidence="3 11"/>